<dbReference type="OrthoDB" id="3236524at2"/>
<feature type="domain" description="YdhG-like" evidence="1">
    <location>
        <begin position="17"/>
        <end position="106"/>
    </location>
</feature>
<dbReference type="RefSeq" id="WP_077687084.1">
    <property type="nucleotide sequence ID" value="NZ_CP019606.1"/>
</dbReference>
<dbReference type="InterPro" id="IPR014922">
    <property type="entry name" value="YdhG-like"/>
</dbReference>
<dbReference type="Gene3D" id="3.90.1150.200">
    <property type="match status" value="1"/>
</dbReference>
<protein>
    <recommendedName>
        <fullName evidence="1">YdhG-like domain-containing protein</fullName>
    </recommendedName>
</protein>
<evidence type="ECO:0000313" key="2">
    <source>
        <dbReference type="EMBL" id="AQP48738.1"/>
    </source>
</evidence>
<name>A0A1Q2CRH7_9ACTN</name>
<reference evidence="3" key="1">
    <citation type="submission" date="2017-02" db="EMBL/GenBank/DDBJ databases">
        <title>Tessaracoccus aquaemaris sp. nov., isolated from the intestine of a Korean rockfish, Sebastes schlegelii, in a marine aquaculture pond.</title>
        <authorList>
            <person name="Tak E.J."/>
            <person name="Bae J.-W."/>
        </authorList>
    </citation>
    <scope>NUCLEOTIDE SEQUENCE [LARGE SCALE GENOMIC DNA]</scope>
    <source>
        <strain evidence="3">NSG39</strain>
    </source>
</reference>
<gene>
    <name evidence="2" type="ORF">BW730_15730</name>
</gene>
<organism evidence="2 3">
    <name type="scientific">Tessaracoccus aquimaris</name>
    <dbReference type="NCBI Taxonomy" id="1332264"/>
    <lineage>
        <taxon>Bacteria</taxon>
        <taxon>Bacillati</taxon>
        <taxon>Actinomycetota</taxon>
        <taxon>Actinomycetes</taxon>
        <taxon>Propionibacteriales</taxon>
        <taxon>Propionibacteriaceae</taxon>
        <taxon>Tessaracoccus</taxon>
    </lineage>
</organism>
<dbReference type="KEGG" id="tes:BW730_15730"/>
<dbReference type="Proteomes" id="UP000188145">
    <property type="component" value="Chromosome"/>
</dbReference>
<keyword evidence="3" id="KW-1185">Reference proteome</keyword>
<accession>A0A1Q2CRH7</accession>
<evidence type="ECO:0000313" key="3">
    <source>
        <dbReference type="Proteomes" id="UP000188145"/>
    </source>
</evidence>
<sequence length="113" mass="12258">MGTIDDYLATLDPADAAIIARAYEVARLTVPEAEQGTGYGMPALTYKGKGLLSVMRTRQHFGVYPFSGKVVSAAEDLLEGVDHSKGTIRFQATSPLSDEVVERLVTLRRAELD</sequence>
<dbReference type="STRING" id="1332264.BW730_15730"/>
<dbReference type="AlphaFoldDB" id="A0A1Q2CRH7"/>
<proteinExistence type="predicted"/>
<dbReference type="Pfam" id="PF08818">
    <property type="entry name" value="DUF1801"/>
    <property type="match status" value="1"/>
</dbReference>
<dbReference type="EMBL" id="CP019606">
    <property type="protein sequence ID" value="AQP48738.1"/>
    <property type="molecule type" value="Genomic_DNA"/>
</dbReference>
<evidence type="ECO:0000259" key="1">
    <source>
        <dbReference type="Pfam" id="PF08818"/>
    </source>
</evidence>
<dbReference type="SUPFAM" id="SSF159888">
    <property type="entry name" value="YdhG-like"/>
    <property type="match status" value="1"/>
</dbReference>